<keyword evidence="1" id="KW-0732">Signal</keyword>
<sequence>MTGKQNHPAPPEATGLEVDKLDPVAWELYVRTYLDMYKNASGGQMGEKGIQYILTDSYEAECETWTPAMYEEFAKRRGYDLTAWMPVLAGEVIGSPAQSDAFLFDWRTTLNDLIADNYTLMSKIAREDYGMLGRYTEAHEAGRAFVGDGMDLKATAEVPMGAMWIDASWLAHTPDGGVDRSVYDADDKESSSVAHIYGQNIAAAESMTVMVNNPVAYSYHPGNLKFLADIELANGINRIVIHESASQPDDVHVPGLSLGGVGQWFNRHETWAEMARAWADYMARSCFMLQAGQNVADILWYYGEDSCVTTEFGRKPANIPVGFQWDYCSPNALLQQISAKDGRLVSRSGVSYQVLFMDRNVDYMSVPVLRQLAALAKAGVWIGGAKPKYPASLSDDPAEFDRLVAEIWGGKYGNVLLTDSLAELLKAADVQPDAMVSEEMKFLHRALPSAEVYWINKPSMDYEKVSVSFRTTGLKPQVWHPDTGVVEDVSYRVENGRTVVDLDFVPDDAVFVVFAGRGEALQVLPDRTEQTLLTIEGPWEVKFQQGRGAPAGATFETLQSYTDSSDPGIKYFSGVATYARTLSVPAVEGQTFLDLGCVKEMAEVYVNGRFCGTAWKEPFRVDVSQALREGGNALEIRVANTWPNRLIGDEQPGAKRITFTDAPSYRAEDPLRAGGLLGPLRIVCVK</sequence>
<protein>
    <submittedName>
        <fullName evidence="4">Glycoside hydrolase family 2</fullName>
    </submittedName>
</protein>
<reference evidence="4" key="1">
    <citation type="journal article" date="2013" name="PLoS ONE">
        <title>Metagenomic insights into the carbohydrate-active enzymes carried by the microorganisms adhering to solid digesta in the rumen of cows.</title>
        <authorList>
            <person name="Wang L."/>
            <person name="Hatem A."/>
            <person name="Catalyurek U.V."/>
            <person name="Morrison M."/>
            <person name="Yu Z."/>
        </authorList>
    </citation>
    <scope>NUCLEOTIDE SEQUENCE</scope>
</reference>
<evidence type="ECO:0000256" key="1">
    <source>
        <dbReference type="ARBA" id="ARBA00022729"/>
    </source>
</evidence>
<dbReference type="Pfam" id="PF17132">
    <property type="entry name" value="Glyco_hydro_106"/>
    <property type="match status" value="1"/>
</dbReference>
<dbReference type="Pfam" id="PF22666">
    <property type="entry name" value="Glyco_hydro_2_N2"/>
    <property type="match status" value="1"/>
</dbReference>
<name>W0FNJ3_9BACT</name>
<organism evidence="4">
    <name type="scientific">uncultured bacterium Contig1514</name>
    <dbReference type="NCBI Taxonomy" id="1393445"/>
    <lineage>
        <taxon>Bacteria</taxon>
        <taxon>environmental samples</taxon>
    </lineage>
</organism>
<evidence type="ECO:0000313" key="4">
    <source>
        <dbReference type="EMBL" id="AHF25049.1"/>
    </source>
</evidence>
<dbReference type="SUPFAM" id="SSF49785">
    <property type="entry name" value="Galactose-binding domain-like"/>
    <property type="match status" value="1"/>
</dbReference>
<proteinExistence type="predicted"/>
<dbReference type="EMBL" id="KC246816">
    <property type="protein sequence ID" value="AHF25049.1"/>
    <property type="molecule type" value="Genomic_DNA"/>
</dbReference>
<evidence type="ECO:0000259" key="3">
    <source>
        <dbReference type="Pfam" id="PF22666"/>
    </source>
</evidence>
<dbReference type="GO" id="GO:0004553">
    <property type="term" value="F:hydrolase activity, hydrolyzing O-glycosyl compounds"/>
    <property type="evidence" value="ECO:0007669"/>
    <property type="project" value="InterPro"/>
</dbReference>
<dbReference type="PANTHER" id="PTHR43817">
    <property type="entry name" value="GLYCOSYL HYDROLASE"/>
    <property type="match status" value="1"/>
</dbReference>
<dbReference type="NCBIfam" id="NF045579">
    <property type="entry name" value="rhamnoside_JR"/>
    <property type="match status" value="1"/>
</dbReference>
<dbReference type="PANTHER" id="PTHR43817:SF1">
    <property type="entry name" value="HYDROLASE, FAMILY 43, PUTATIVE (AFU_ORTHOLOGUE AFUA_3G01660)-RELATED"/>
    <property type="match status" value="1"/>
</dbReference>
<keyword evidence="2 4" id="KW-0378">Hydrolase</keyword>
<dbReference type="AlphaFoldDB" id="W0FNJ3"/>
<dbReference type="InterPro" id="IPR054593">
    <property type="entry name" value="Beta-mannosidase-like_N2"/>
</dbReference>
<evidence type="ECO:0000256" key="2">
    <source>
        <dbReference type="ARBA" id="ARBA00022801"/>
    </source>
</evidence>
<feature type="domain" description="Beta-mannosidase-like galactose-binding" evidence="3">
    <location>
        <begin position="577"/>
        <end position="651"/>
    </location>
</feature>
<dbReference type="GO" id="GO:0005975">
    <property type="term" value="P:carbohydrate metabolic process"/>
    <property type="evidence" value="ECO:0007669"/>
    <property type="project" value="InterPro"/>
</dbReference>
<dbReference type="Gene3D" id="2.60.120.260">
    <property type="entry name" value="Galactose-binding domain-like"/>
    <property type="match status" value="1"/>
</dbReference>
<dbReference type="InterPro" id="IPR008979">
    <property type="entry name" value="Galactose-bd-like_sf"/>
</dbReference>
<accession>W0FNJ3</accession>